<dbReference type="Proteomes" id="UP000663828">
    <property type="component" value="Unassembled WGS sequence"/>
</dbReference>
<reference evidence="3" key="1">
    <citation type="submission" date="2021-02" db="EMBL/GenBank/DDBJ databases">
        <authorList>
            <person name="Nowell W R."/>
        </authorList>
    </citation>
    <scope>NUCLEOTIDE SEQUENCE</scope>
</reference>
<dbReference type="Gene3D" id="2.70.220.10">
    <property type="entry name" value="Ganglioside GM2 activator"/>
    <property type="match status" value="1"/>
</dbReference>
<dbReference type="EMBL" id="CAJNOJ010000038">
    <property type="protein sequence ID" value="CAF0921606.1"/>
    <property type="molecule type" value="Genomic_DNA"/>
</dbReference>
<dbReference type="InterPro" id="IPR028996">
    <property type="entry name" value="GM2-AP"/>
</dbReference>
<dbReference type="PANTHER" id="PTHR17357">
    <property type="entry name" value="GM2 GANGLIOSIDE ACTIVATOR PROTEIN"/>
    <property type="match status" value="1"/>
</dbReference>
<gene>
    <name evidence="4" type="ORF">EDS130_LOCUS10799</name>
    <name evidence="3" type="ORF">XAT740_LOCUS2836</name>
</gene>
<evidence type="ECO:0000313" key="5">
    <source>
        <dbReference type="Proteomes" id="UP000663828"/>
    </source>
</evidence>
<comment type="caution">
    <text evidence="3">The sequence shown here is derived from an EMBL/GenBank/DDBJ whole genome shotgun (WGS) entry which is preliminary data.</text>
</comment>
<protein>
    <recommendedName>
        <fullName evidence="6">Ganglioside GM2 activator</fullName>
    </recommendedName>
</protein>
<evidence type="ECO:0000313" key="3">
    <source>
        <dbReference type="EMBL" id="CAF0798189.1"/>
    </source>
</evidence>
<proteinExistence type="predicted"/>
<organism evidence="3 5">
    <name type="scientific">Adineta ricciae</name>
    <name type="common">Rotifer</name>
    <dbReference type="NCBI Taxonomy" id="249248"/>
    <lineage>
        <taxon>Eukaryota</taxon>
        <taxon>Metazoa</taxon>
        <taxon>Spiralia</taxon>
        <taxon>Gnathifera</taxon>
        <taxon>Rotifera</taxon>
        <taxon>Eurotatoria</taxon>
        <taxon>Bdelloidea</taxon>
        <taxon>Adinetida</taxon>
        <taxon>Adinetidae</taxon>
        <taxon>Adineta</taxon>
    </lineage>
</organism>
<dbReference type="GO" id="GO:0009898">
    <property type="term" value="C:cytoplasmic side of plasma membrane"/>
    <property type="evidence" value="ECO:0007669"/>
    <property type="project" value="TreeGrafter"/>
</dbReference>
<evidence type="ECO:0000313" key="4">
    <source>
        <dbReference type="EMBL" id="CAF0921606.1"/>
    </source>
</evidence>
<dbReference type="GO" id="GO:0005319">
    <property type="term" value="F:lipid transporter activity"/>
    <property type="evidence" value="ECO:0007669"/>
    <property type="project" value="TreeGrafter"/>
</dbReference>
<evidence type="ECO:0000256" key="2">
    <source>
        <dbReference type="SAM" id="SignalP"/>
    </source>
</evidence>
<dbReference type="AlphaFoldDB" id="A0A813SK88"/>
<sequence>MQTIFVLLSLAVIANVQGEYNKLEYQVLSSSGAEILEADVTPMPILNPGEALLTLRANLKRPIQKIRTVLKIVRTVSGINLPVKCYKVDGVEVGSCDYADLCVVLQTMLPSFRPETCPPTAANYGVDCNCPFNIPAGALNIIKEKMVLPDAQASIASFMASGDFSFQLDTYDSQGSYANIIVKFTVKPAKPSG</sequence>
<feature type="chain" id="PRO_5036222925" description="Ganglioside GM2 activator" evidence="2">
    <location>
        <begin position="19"/>
        <end position="193"/>
    </location>
</feature>
<evidence type="ECO:0008006" key="6">
    <source>
        <dbReference type="Google" id="ProtNLM"/>
    </source>
</evidence>
<name>A0A813SK88_ADIRI</name>
<accession>A0A813SK88</accession>
<dbReference type="Proteomes" id="UP000663852">
    <property type="component" value="Unassembled WGS sequence"/>
</dbReference>
<keyword evidence="5" id="KW-1185">Reference proteome</keyword>
<evidence type="ECO:0000256" key="1">
    <source>
        <dbReference type="ARBA" id="ARBA00022729"/>
    </source>
</evidence>
<dbReference type="OrthoDB" id="6409159at2759"/>
<dbReference type="EMBL" id="CAJNOR010000104">
    <property type="protein sequence ID" value="CAF0798189.1"/>
    <property type="molecule type" value="Genomic_DNA"/>
</dbReference>
<dbReference type="GO" id="GO:0008047">
    <property type="term" value="F:enzyme activator activity"/>
    <property type="evidence" value="ECO:0007669"/>
    <property type="project" value="InterPro"/>
</dbReference>
<keyword evidence="1 2" id="KW-0732">Signal</keyword>
<dbReference type="GO" id="GO:0006689">
    <property type="term" value="P:ganglioside catabolic process"/>
    <property type="evidence" value="ECO:0007669"/>
    <property type="project" value="InterPro"/>
</dbReference>
<feature type="signal peptide" evidence="2">
    <location>
        <begin position="1"/>
        <end position="18"/>
    </location>
</feature>
<dbReference type="InterPro" id="IPR036846">
    <property type="entry name" value="GM2-AP_sf"/>
</dbReference>
<dbReference type="PANTHER" id="PTHR17357:SF0">
    <property type="entry name" value="GANGLIOSIDE GM2 ACTIVATOR"/>
    <property type="match status" value="1"/>
</dbReference>
<dbReference type="SUPFAM" id="SSF63707">
    <property type="entry name" value="Ganglioside M2 (gm2) activator"/>
    <property type="match status" value="1"/>
</dbReference>